<evidence type="ECO:0000259" key="1">
    <source>
        <dbReference type="Pfam" id="PF04149"/>
    </source>
</evidence>
<dbReference type="InterPro" id="IPR007278">
    <property type="entry name" value="DUF397"/>
</dbReference>
<organism evidence="2 3">
    <name type="scientific">Sphaerisporangium dianthi</name>
    <dbReference type="NCBI Taxonomy" id="1436120"/>
    <lineage>
        <taxon>Bacteria</taxon>
        <taxon>Bacillati</taxon>
        <taxon>Actinomycetota</taxon>
        <taxon>Actinomycetes</taxon>
        <taxon>Streptosporangiales</taxon>
        <taxon>Streptosporangiaceae</taxon>
        <taxon>Sphaerisporangium</taxon>
    </lineage>
</organism>
<evidence type="ECO:0000313" key="2">
    <source>
        <dbReference type="EMBL" id="MFC4529793.1"/>
    </source>
</evidence>
<name>A0ABV9CAQ1_9ACTN</name>
<proteinExistence type="predicted"/>
<sequence length="63" mass="6736">MSVTDSGCGVWRKSSYSTNGNCVEVASSANPWVLVRDSKDTGRPAIRVGGPAWRAFLNTYQGA</sequence>
<dbReference type="EMBL" id="JBHSFP010000002">
    <property type="protein sequence ID" value="MFC4529793.1"/>
    <property type="molecule type" value="Genomic_DNA"/>
</dbReference>
<dbReference type="Pfam" id="PF04149">
    <property type="entry name" value="DUF397"/>
    <property type="match status" value="1"/>
</dbReference>
<evidence type="ECO:0000313" key="3">
    <source>
        <dbReference type="Proteomes" id="UP001596004"/>
    </source>
</evidence>
<protein>
    <submittedName>
        <fullName evidence="2">DUF397 domain-containing protein</fullName>
    </submittedName>
</protein>
<keyword evidence="3" id="KW-1185">Reference proteome</keyword>
<accession>A0ABV9CAQ1</accession>
<comment type="caution">
    <text evidence="2">The sequence shown here is derived from an EMBL/GenBank/DDBJ whole genome shotgun (WGS) entry which is preliminary data.</text>
</comment>
<feature type="domain" description="DUF397" evidence="1">
    <location>
        <begin position="10"/>
        <end position="58"/>
    </location>
</feature>
<reference evidence="3" key="1">
    <citation type="journal article" date="2019" name="Int. J. Syst. Evol. Microbiol.">
        <title>The Global Catalogue of Microorganisms (GCM) 10K type strain sequencing project: providing services to taxonomists for standard genome sequencing and annotation.</title>
        <authorList>
            <consortium name="The Broad Institute Genomics Platform"/>
            <consortium name="The Broad Institute Genome Sequencing Center for Infectious Disease"/>
            <person name="Wu L."/>
            <person name="Ma J."/>
        </authorList>
    </citation>
    <scope>NUCLEOTIDE SEQUENCE [LARGE SCALE GENOMIC DNA]</scope>
    <source>
        <strain evidence="3">CGMCC 4.7132</strain>
    </source>
</reference>
<gene>
    <name evidence="2" type="ORF">ACFO60_03370</name>
</gene>
<dbReference type="RefSeq" id="WP_380836666.1">
    <property type="nucleotide sequence ID" value="NZ_JBHSFP010000002.1"/>
</dbReference>
<dbReference type="Proteomes" id="UP001596004">
    <property type="component" value="Unassembled WGS sequence"/>
</dbReference>